<evidence type="ECO:0000256" key="1">
    <source>
        <dbReference type="SAM" id="MobiDB-lite"/>
    </source>
</evidence>
<reference evidence="2 3" key="1">
    <citation type="submission" date="2019-11" db="EMBL/GenBank/DDBJ databases">
        <title>Whole genome sequence of Oryza granulata.</title>
        <authorList>
            <person name="Li W."/>
        </authorList>
    </citation>
    <scope>NUCLEOTIDE SEQUENCE [LARGE SCALE GENOMIC DNA]</scope>
    <source>
        <strain evidence="3">cv. Menghai</strain>
        <tissue evidence="2">Leaf</tissue>
    </source>
</reference>
<evidence type="ECO:0000313" key="2">
    <source>
        <dbReference type="EMBL" id="KAF0927351.1"/>
    </source>
</evidence>
<protein>
    <submittedName>
        <fullName evidence="2">Uncharacterized protein</fullName>
    </submittedName>
</protein>
<organism evidence="2 3">
    <name type="scientific">Oryza meyeriana var. granulata</name>
    <dbReference type="NCBI Taxonomy" id="110450"/>
    <lineage>
        <taxon>Eukaryota</taxon>
        <taxon>Viridiplantae</taxon>
        <taxon>Streptophyta</taxon>
        <taxon>Embryophyta</taxon>
        <taxon>Tracheophyta</taxon>
        <taxon>Spermatophyta</taxon>
        <taxon>Magnoliopsida</taxon>
        <taxon>Liliopsida</taxon>
        <taxon>Poales</taxon>
        <taxon>Poaceae</taxon>
        <taxon>BOP clade</taxon>
        <taxon>Oryzoideae</taxon>
        <taxon>Oryzeae</taxon>
        <taxon>Oryzinae</taxon>
        <taxon>Oryza</taxon>
        <taxon>Oryza meyeriana</taxon>
    </lineage>
</organism>
<dbReference type="AlphaFoldDB" id="A0A6G1ERV1"/>
<dbReference type="EMBL" id="SPHZ02000003">
    <property type="protein sequence ID" value="KAF0927351.1"/>
    <property type="molecule type" value="Genomic_DNA"/>
</dbReference>
<evidence type="ECO:0000313" key="3">
    <source>
        <dbReference type="Proteomes" id="UP000479710"/>
    </source>
</evidence>
<gene>
    <name evidence="2" type="ORF">E2562_031964</name>
</gene>
<keyword evidence="3" id="KW-1185">Reference proteome</keyword>
<dbReference type="Proteomes" id="UP000479710">
    <property type="component" value="Unassembled WGS sequence"/>
</dbReference>
<name>A0A6G1ERV1_9ORYZ</name>
<comment type="caution">
    <text evidence="2">The sequence shown here is derived from an EMBL/GenBank/DDBJ whole genome shotgun (WGS) entry which is preliminary data.</text>
</comment>
<feature type="region of interest" description="Disordered" evidence="1">
    <location>
        <begin position="1"/>
        <end position="31"/>
    </location>
</feature>
<accession>A0A6G1ERV1</accession>
<proteinExistence type="predicted"/>
<sequence>MPAAAGTRANQAPSFVSPPHGGSENLDIDHDDYPQRYHTLSNLLGDDEVPGHAIHELVDGKLHLQVSEELANFKEAESHARWLAAMQVEMDSILENHTWHLTDLPADFGLVRVGNFA</sequence>